<dbReference type="PROSITE" id="PS51000">
    <property type="entry name" value="HTH_DEOR_2"/>
    <property type="match status" value="1"/>
</dbReference>
<evidence type="ECO:0000256" key="7">
    <source>
        <dbReference type="SAM" id="MobiDB-lite"/>
    </source>
</evidence>
<evidence type="ECO:0000256" key="1">
    <source>
        <dbReference type="ARBA" id="ARBA00021390"/>
    </source>
</evidence>
<dbReference type="InterPro" id="IPR014036">
    <property type="entry name" value="DeoR-like_C"/>
</dbReference>
<accession>A0ABS0GMZ2</accession>
<feature type="domain" description="HTH deoR-type" evidence="8">
    <location>
        <begin position="24"/>
        <end position="79"/>
    </location>
</feature>
<dbReference type="InterPro" id="IPR050313">
    <property type="entry name" value="Carb_Metab_HTH_regulators"/>
</dbReference>
<gene>
    <name evidence="9" type="ORF">I0C86_00850</name>
</gene>
<name>A0ABS0GMZ2_9ACTN</name>
<evidence type="ECO:0000313" key="10">
    <source>
        <dbReference type="Proteomes" id="UP000638560"/>
    </source>
</evidence>
<sequence>MADDPPGVRDHHPPAGTNSRPPYGHERRQHILQAIRGRGRVDAAEVAGTLGVTGETVRKDLIRLERQGLLRRVRGGAVPVESLSYEPAVAVRTGFPAEKERIARAALAHLPAHGSVLIDAGSTTALLAAMFPGHSELTVYTNALPIALALVSRPRLTVVTLGGRLRGPTLAQVDDWAIRGLADINVDVAFLGTNGICLERGLTTPDPAEAAVKRHMISSAKRRILLADHSKVGLVRGNRHGDPSDIDLFVTDTGLPDARRRELAGAGIEVEYV</sequence>
<dbReference type="InterPro" id="IPR001034">
    <property type="entry name" value="DeoR_HTH"/>
</dbReference>
<dbReference type="EMBL" id="JADPUN010000030">
    <property type="protein sequence ID" value="MBF9127551.1"/>
    <property type="molecule type" value="Genomic_DNA"/>
</dbReference>
<organism evidence="9 10">
    <name type="scientific">Plantactinospora alkalitolerans</name>
    <dbReference type="NCBI Taxonomy" id="2789879"/>
    <lineage>
        <taxon>Bacteria</taxon>
        <taxon>Bacillati</taxon>
        <taxon>Actinomycetota</taxon>
        <taxon>Actinomycetes</taxon>
        <taxon>Micromonosporales</taxon>
        <taxon>Micromonosporaceae</taxon>
        <taxon>Plantactinospora</taxon>
    </lineage>
</organism>
<dbReference type="InterPro" id="IPR018356">
    <property type="entry name" value="Tscrpt_reg_HTH_DeoR_CS"/>
</dbReference>
<evidence type="ECO:0000259" key="8">
    <source>
        <dbReference type="PROSITE" id="PS51000"/>
    </source>
</evidence>
<keyword evidence="10" id="KW-1185">Reference proteome</keyword>
<dbReference type="PRINTS" id="PR00037">
    <property type="entry name" value="HTHLACR"/>
</dbReference>
<dbReference type="InterPro" id="IPR036388">
    <property type="entry name" value="WH-like_DNA-bd_sf"/>
</dbReference>
<comment type="function">
    <text evidence="6">Repressor of the lactose catabolism operon. Galactose-6-phosphate is the inducer.</text>
</comment>
<dbReference type="SUPFAM" id="SSF100950">
    <property type="entry name" value="NagB/RpiA/CoA transferase-like"/>
    <property type="match status" value="1"/>
</dbReference>
<dbReference type="Pfam" id="PF00455">
    <property type="entry name" value="DeoRC"/>
    <property type="match status" value="1"/>
</dbReference>
<evidence type="ECO:0000256" key="6">
    <source>
        <dbReference type="ARBA" id="ARBA00024937"/>
    </source>
</evidence>
<protein>
    <recommendedName>
        <fullName evidence="1">Lactose phosphotransferase system repressor</fullName>
    </recommendedName>
</protein>
<dbReference type="Pfam" id="PF08220">
    <property type="entry name" value="HTH_DeoR"/>
    <property type="match status" value="1"/>
</dbReference>
<dbReference type="Gene3D" id="1.10.10.10">
    <property type="entry name" value="Winged helix-like DNA-binding domain superfamily/Winged helix DNA-binding domain"/>
    <property type="match status" value="1"/>
</dbReference>
<evidence type="ECO:0000256" key="4">
    <source>
        <dbReference type="ARBA" id="ARBA00023125"/>
    </source>
</evidence>
<reference evidence="9 10" key="1">
    <citation type="submission" date="2020-11" db="EMBL/GenBank/DDBJ databases">
        <title>A novel isolate from a Black sea contaminated sediment with potential to produce alkanes: Plantactinospora alkalitolerans sp. nov.</title>
        <authorList>
            <person name="Carro L."/>
            <person name="Veyisoglu A."/>
            <person name="Guven K."/>
            <person name="Schumann P."/>
            <person name="Klenk H.-P."/>
            <person name="Sahin N."/>
        </authorList>
    </citation>
    <scope>NUCLEOTIDE SEQUENCE [LARGE SCALE GENOMIC DNA]</scope>
    <source>
        <strain evidence="9 10">S1510</strain>
    </source>
</reference>
<dbReference type="Proteomes" id="UP000638560">
    <property type="component" value="Unassembled WGS sequence"/>
</dbReference>
<evidence type="ECO:0000256" key="5">
    <source>
        <dbReference type="ARBA" id="ARBA00023163"/>
    </source>
</evidence>
<feature type="compositionally biased region" description="Basic and acidic residues" evidence="7">
    <location>
        <begin position="1"/>
        <end position="13"/>
    </location>
</feature>
<keyword evidence="4" id="KW-0238">DNA-binding</keyword>
<dbReference type="RefSeq" id="WP_196199216.1">
    <property type="nucleotide sequence ID" value="NZ_JADPUN010000030.1"/>
</dbReference>
<dbReference type="InterPro" id="IPR036390">
    <property type="entry name" value="WH_DNA-bd_sf"/>
</dbReference>
<dbReference type="Gene3D" id="3.40.50.1360">
    <property type="match status" value="1"/>
</dbReference>
<dbReference type="PANTHER" id="PTHR30363:SF4">
    <property type="entry name" value="GLYCEROL-3-PHOSPHATE REGULON REPRESSOR"/>
    <property type="match status" value="1"/>
</dbReference>
<feature type="region of interest" description="Disordered" evidence="7">
    <location>
        <begin position="1"/>
        <end position="25"/>
    </location>
</feature>
<dbReference type="SUPFAM" id="SSF46785">
    <property type="entry name" value="Winged helix' DNA-binding domain"/>
    <property type="match status" value="1"/>
</dbReference>
<keyword evidence="5" id="KW-0804">Transcription</keyword>
<comment type="caution">
    <text evidence="9">The sequence shown here is derived from an EMBL/GenBank/DDBJ whole genome shotgun (WGS) entry which is preliminary data.</text>
</comment>
<dbReference type="SMART" id="SM01134">
    <property type="entry name" value="DeoRC"/>
    <property type="match status" value="1"/>
</dbReference>
<evidence type="ECO:0000256" key="2">
    <source>
        <dbReference type="ARBA" id="ARBA00022491"/>
    </source>
</evidence>
<dbReference type="InterPro" id="IPR037171">
    <property type="entry name" value="NagB/RpiA_transferase-like"/>
</dbReference>
<evidence type="ECO:0000256" key="3">
    <source>
        <dbReference type="ARBA" id="ARBA00023015"/>
    </source>
</evidence>
<dbReference type="PROSITE" id="PS00894">
    <property type="entry name" value="HTH_DEOR_1"/>
    <property type="match status" value="1"/>
</dbReference>
<keyword evidence="3" id="KW-0805">Transcription regulation</keyword>
<keyword evidence="2" id="KW-0678">Repressor</keyword>
<dbReference type="SMART" id="SM00420">
    <property type="entry name" value="HTH_DEOR"/>
    <property type="match status" value="1"/>
</dbReference>
<evidence type="ECO:0000313" key="9">
    <source>
        <dbReference type="EMBL" id="MBF9127551.1"/>
    </source>
</evidence>
<proteinExistence type="predicted"/>
<dbReference type="PANTHER" id="PTHR30363">
    <property type="entry name" value="HTH-TYPE TRANSCRIPTIONAL REGULATOR SRLR-RELATED"/>
    <property type="match status" value="1"/>
</dbReference>